<feature type="chain" id="PRO_5007870965" description="Beta-glucuronidase C-terminal domain-containing protein" evidence="1">
    <location>
        <begin position="26"/>
        <end position="654"/>
    </location>
</feature>
<protein>
    <recommendedName>
        <fullName evidence="2">Beta-glucuronidase C-terminal domain-containing protein</fullName>
    </recommendedName>
</protein>
<proteinExistence type="predicted"/>
<feature type="domain" description="Beta-glucuronidase C-terminal" evidence="2">
    <location>
        <begin position="465"/>
        <end position="565"/>
    </location>
</feature>
<dbReference type="Gene3D" id="2.60.40.1180">
    <property type="entry name" value="Golgi alpha-mannosidase II"/>
    <property type="match status" value="1"/>
</dbReference>
<evidence type="ECO:0000256" key="1">
    <source>
        <dbReference type="SAM" id="SignalP"/>
    </source>
</evidence>
<dbReference type="InterPro" id="IPR052974">
    <property type="entry name" value="GH79_Enzymes"/>
</dbReference>
<dbReference type="Pfam" id="PF16862">
    <property type="entry name" value="Glyco_hydro_79C"/>
    <property type="match status" value="1"/>
</dbReference>
<evidence type="ECO:0000259" key="2">
    <source>
        <dbReference type="Pfam" id="PF16862"/>
    </source>
</evidence>
<accession>A0A166B0A3</accession>
<evidence type="ECO:0000313" key="4">
    <source>
        <dbReference type="Proteomes" id="UP000077266"/>
    </source>
</evidence>
<dbReference type="Gene3D" id="3.20.20.80">
    <property type="entry name" value="Glycosidases"/>
    <property type="match status" value="1"/>
</dbReference>
<reference evidence="3 4" key="1">
    <citation type="journal article" date="2016" name="Mol. Biol. Evol.">
        <title>Comparative Genomics of Early-Diverging Mushroom-Forming Fungi Provides Insights into the Origins of Lignocellulose Decay Capabilities.</title>
        <authorList>
            <person name="Nagy L.G."/>
            <person name="Riley R."/>
            <person name="Tritt A."/>
            <person name="Adam C."/>
            <person name="Daum C."/>
            <person name="Floudas D."/>
            <person name="Sun H."/>
            <person name="Yadav J.S."/>
            <person name="Pangilinan J."/>
            <person name="Larsson K.H."/>
            <person name="Matsuura K."/>
            <person name="Barry K."/>
            <person name="Labutti K."/>
            <person name="Kuo R."/>
            <person name="Ohm R.A."/>
            <person name="Bhattacharya S.S."/>
            <person name="Shirouzu T."/>
            <person name="Yoshinaga Y."/>
            <person name="Martin F.M."/>
            <person name="Grigoriev I.V."/>
            <person name="Hibbett D.S."/>
        </authorList>
    </citation>
    <scope>NUCLEOTIDE SEQUENCE [LARGE SCALE GENOMIC DNA]</scope>
    <source>
        <strain evidence="3 4">HHB12029</strain>
    </source>
</reference>
<sequence length="654" mass="70526">MALPLNSRVVLLLASFAFLLSLVHAEVSIYEFPVPRPTPGYIYKGWQAYDPSQPLQDPPLPADNTVPLDFNVQLDTTGNATGAGNSVPGSFLGISIEMSLAEAIIGPNSSWLRPQFLNLMSNVKERAGPPVLRVGGNTQEKAILVDSLNGGAATKKVAIGPTSFTNTPTLIFTLGILEAMRAASDILGIQWFLGIPMNPYLISDYQRPSCRDPPRLEIVEKGESIFGDYLWGWQLGNEPDLYVGKNASYNQGNYIADFQLFVDAINNDPNIKNKNKLGGPAVCCSWTTDQLIDDYGYLQKFGSSLNAVIIEQYPDQNCPGFDHNPQQTLNNYMNHTAAVNFRQRYQKTTDSALTAGKPVVLLETNTASCNGFLGVSDAFAAALWATDMAMQLASASWTHMMLHLGGQAAYYNPFVPPPHNASAPFMWTVGPPMYAILAVAEALGNSNSARVADLNANNGNGLTPAYVVYENSQPARILLINYMSDPSGAHDYVARIQTDAAQVRVRRMEVAGTSVTGKTNITWAGQTFGGYFESDGLLRGEHETETVQCSGGVCSIHVQGPSVAVVFLTDASYEPDDKMQTFSSTHTTRLFNTAAVDGLVLATSNGLSAAQRLAMKGSGTSLRNDRSKNSASGTARPILLASISFVLLCFVISL</sequence>
<dbReference type="InterPro" id="IPR017853">
    <property type="entry name" value="GH"/>
</dbReference>
<keyword evidence="1" id="KW-0732">Signal</keyword>
<dbReference type="InterPro" id="IPR013780">
    <property type="entry name" value="Glyco_hydro_b"/>
</dbReference>
<gene>
    <name evidence="3" type="ORF">EXIGLDRAFT_765001</name>
</gene>
<evidence type="ECO:0000313" key="3">
    <source>
        <dbReference type="EMBL" id="KZV96759.1"/>
    </source>
</evidence>
<dbReference type="OrthoDB" id="2796951at2759"/>
<dbReference type="SUPFAM" id="SSF51445">
    <property type="entry name" value="(Trans)glycosidases"/>
    <property type="match status" value="1"/>
</dbReference>
<dbReference type="AlphaFoldDB" id="A0A166B0A3"/>
<dbReference type="EMBL" id="KV425938">
    <property type="protein sequence ID" value="KZV96759.1"/>
    <property type="molecule type" value="Genomic_DNA"/>
</dbReference>
<name>A0A166B0A3_EXIGL</name>
<organism evidence="3 4">
    <name type="scientific">Exidia glandulosa HHB12029</name>
    <dbReference type="NCBI Taxonomy" id="1314781"/>
    <lineage>
        <taxon>Eukaryota</taxon>
        <taxon>Fungi</taxon>
        <taxon>Dikarya</taxon>
        <taxon>Basidiomycota</taxon>
        <taxon>Agaricomycotina</taxon>
        <taxon>Agaricomycetes</taxon>
        <taxon>Auriculariales</taxon>
        <taxon>Exidiaceae</taxon>
        <taxon>Exidia</taxon>
    </lineage>
</organism>
<dbReference type="STRING" id="1314781.A0A166B0A3"/>
<dbReference type="InParanoid" id="A0A166B0A3"/>
<feature type="signal peptide" evidence="1">
    <location>
        <begin position="1"/>
        <end position="25"/>
    </location>
</feature>
<dbReference type="InterPro" id="IPR031728">
    <property type="entry name" value="GlcAase_C"/>
</dbReference>
<dbReference type="PANTHER" id="PTHR36183:SF2">
    <property type="entry name" value="BETA-GLUCURONIDASE C-TERMINAL DOMAIN-CONTAINING PROTEIN"/>
    <property type="match status" value="1"/>
</dbReference>
<dbReference type="PANTHER" id="PTHR36183">
    <property type="entry name" value="BETA-GLUCURONIDASE"/>
    <property type="match status" value="1"/>
</dbReference>
<keyword evidence="4" id="KW-1185">Reference proteome</keyword>
<dbReference type="Proteomes" id="UP000077266">
    <property type="component" value="Unassembled WGS sequence"/>
</dbReference>